<dbReference type="EMBL" id="JAZDUA010000156">
    <property type="protein sequence ID" value="KAK7866082.1"/>
    <property type="molecule type" value="Genomic_DNA"/>
</dbReference>
<accession>A0AAN9Z7W4</accession>
<keyword evidence="6" id="KW-0472">Membrane</keyword>
<evidence type="ECO:0000256" key="7">
    <source>
        <dbReference type="RuleBase" id="RU363021"/>
    </source>
</evidence>
<evidence type="ECO:0000256" key="1">
    <source>
        <dbReference type="ARBA" id="ARBA00004325"/>
    </source>
</evidence>
<dbReference type="Pfam" id="PF09769">
    <property type="entry name" value="ApoO"/>
    <property type="match status" value="1"/>
</dbReference>
<feature type="compositionally biased region" description="Basic and acidic residues" evidence="8">
    <location>
        <begin position="264"/>
        <end position="273"/>
    </location>
</feature>
<dbReference type="Proteomes" id="UP001378592">
    <property type="component" value="Unassembled WGS sequence"/>
</dbReference>
<comment type="function">
    <text evidence="7">Component of the MICOS complex, a large protein complex of the mitochondrial inner membrane that plays crucial roles in the maintenance of crista junctions, inner membrane architecture, and formation of contact sites to the outer membrane.</text>
</comment>
<organism evidence="9 10">
    <name type="scientific">Gryllus longicercus</name>
    <dbReference type="NCBI Taxonomy" id="2509291"/>
    <lineage>
        <taxon>Eukaryota</taxon>
        <taxon>Metazoa</taxon>
        <taxon>Ecdysozoa</taxon>
        <taxon>Arthropoda</taxon>
        <taxon>Hexapoda</taxon>
        <taxon>Insecta</taxon>
        <taxon>Pterygota</taxon>
        <taxon>Neoptera</taxon>
        <taxon>Polyneoptera</taxon>
        <taxon>Orthoptera</taxon>
        <taxon>Ensifera</taxon>
        <taxon>Gryllidea</taxon>
        <taxon>Grylloidea</taxon>
        <taxon>Gryllidae</taxon>
        <taxon>Gryllinae</taxon>
        <taxon>Gryllus</taxon>
    </lineage>
</organism>
<keyword evidence="4" id="KW-1133">Transmembrane helix</keyword>
<keyword evidence="3" id="KW-0812">Transmembrane</keyword>
<evidence type="ECO:0000313" key="9">
    <source>
        <dbReference type="EMBL" id="KAK7866082.1"/>
    </source>
</evidence>
<sequence>MFRTSYFKKFLLSGGTYAATALTSGDGQGGNLTGGDKETGKDGKQGQGESGDNCDPCTGKLMRRTDLPLYSETHPEKGDPCDEPPSNLEKGISAIRKELWVWSDKYEGYKEKIKDVVITGKEHSSVLIEQLRKDELPVPRAGAIAISGLAGVVLGLRGGWFRRIIYGSTCAGLMAAVCYPNEVADISEDTFETAKKYILITYNFIYGVKPESLKLPSPSQLLGSPVEAPVKGKSDVKTSVPAVSEKEPEASKKTSRPNDQSNPSDKDLYSSKR</sequence>
<protein>
    <recommendedName>
        <fullName evidence="7">MICOS complex subunit</fullName>
    </recommendedName>
</protein>
<dbReference type="GO" id="GO:0042407">
    <property type="term" value="P:cristae formation"/>
    <property type="evidence" value="ECO:0007669"/>
    <property type="project" value="InterPro"/>
</dbReference>
<name>A0AAN9Z7W4_9ORTH</name>
<evidence type="ECO:0000313" key="10">
    <source>
        <dbReference type="Proteomes" id="UP001378592"/>
    </source>
</evidence>
<evidence type="ECO:0000256" key="3">
    <source>
        <dbReference type="ARBA" id="ARBA00022692"/>
    </source>
</evidence>
<evidence type="ECO:0000256" key="2">
    <source>
        <dbReference type="ARBA" id="ARBA00010904"/>
    </source>
</evidence>
<evidence type="ECO:0000256" key="6">
    <source>
        <dbReference type="ARBA" id="ARBA00023136"/>
    </source>
</evidence>
<evidence type="ECO:0000256" key="5">
    <source>
        <dbReference type="ARBA" id="ARBA00023128"/>
    </source>
</evidence>
<keyword evidence="7" id="KW-0999">Mitochondrion inner membrane</keyword>
<feature type="compositionally biased region" description="Basic and acidic residues" evidence="8">
    <location>
        <begin position="35"/>
        <end position="44"/>
    </location>
</feature>
<dbReference type="AlphaFoldDB" id="A0AAN9Z7W4"/>
<dbReference type="GO" id="GO:0061617">
    <property type="term" value="C:MICOS complex"/>
    <property type="evidence" value="ECO:0007669"/>
    <property type="project" value="UniProtKB-UniRule"/>
</dbReference>
<feature type="region of interest" description="Disordered" evidence="8">
    <location>
        <begin position="224"/>
        <end position="273"/>
    </location>
</feature>
<comment type="caution">
    <text evidence="9">The sequence shown here is derived from an EMBL/GenBank/DDBJ whole genome shotgun (WGS) entry which is preliminary data.</text>
</comment>
<comment type="subcellular location">
    <subcellularLocation>
        <location evidence="7">Mitochondrion inner membrane</location>
    </subcellularLocation>
    <subcellularLocation>
        <location evidence="1">Mitochondrion membrane</location>
    </subcellularLocation>
</comment>
<evidence type="ECO:0000256" key="8">
    <source>
        <dbReference type="SAM" id="MobiDB-lite"/>
    </source>
</evidence>
<dbReference type="InterPro" id="IPR033182">
    <property type="entry name" value="MIC26/MIC27_animal"/>
</dbReference>
<proteinExistence type="inferred from homology"/>
<dbReference type="PANTHER" id="PTHR14564">
    <property type="entry name" value="MICOS COMPLEX SUBUNIT MIC26 / MIC27 FAMILY MEMBER"/>
    <property type="match status" value="1"/>
</dbReference>
<gene>
    <name evidence="9" type="ORF">R5R35_013579</name>
</gene>
<reference evidence="9 10" key="1">
    <citation type="submission" date="2024-03" db="EMBL/GenBank/DDBJ databases">
        <title>The genome assembly and annotation of the cricket Gryllus longicercus Weissman &amp; Gray.</title>
        <authorList>
            <person name="Szrajer S."/>
            <person name="Gray D."/>
            <person name="Ylla G."/>
        </authorList>
    </citation>
    <scope>NUCLEOTIDE SEQUENCE [LARGE SCALE GENOMIC DNA]</scope>
    <source>
        <strain evidence="9">DAG 2021-001</strain>
        <tissue evidence="9">Whole body minus gut</tissue>
    </source>
</reference>
<keyword evidence="5 7" id="KW-0496">Mitochondrion</keyword>
<keyword evidence="10" id="KW-1185">Reference proteome</keyword>
<evidence type="ECO:0000256" key="4">
    <source>
        <dbReference type="ARBA" id="ARBA00022989"/>
    </source>
</evidence>
<comment type="similarity">
    <text evidence="2">Belongs to the apolipoprotein O/MICOS complex subunit Mic27 family.</text>
</comment>
<dbReference type="InterPro" id="IPR019166">
    <property type="entry name" value="MIC26/MIC27"/>
</dbReference>
<comment type="subunit">
    <text evidence="7">Component of the mitochondrial contact site and cristae organizing system (MICOS) complex.</text>
</comment>
<feature type="region of interest" description="Disordered" evidence="8">
    <location>
        <begin position="22"/>
        <end position="59"/>
    </location>
</feature>